<feature type="transmembrane region" description="Helical" evidence="8">
    <location>
        <begin position="9"/>
        <end position="28"/>
    </location>
</feature>
<evidence type="ECO:0000256" key="3">
    <source>
        <dbReference type="ARBA" id="ARBA00022676"/>
    </source>
</evidence>
<evidence type="ECO:0000256" key="8">
    <source>
        <dbReference type="SAM" id="Phobius"/>
    </source>
</evidence>
<keyword evidence="5 8" id="KW-0812">Transmembrane</keyword>
<comment type="subcellular location">
    <subcellularLocation>
        <location evidence="1">Cell membrane</location>
        <topology evidence="1">Multi-pass membrane protein</topology>
    </subcellularLocation>
</comment>
<feature type="transmembrane region" description="Helical" evidence="8">
    <location>
        <begin position="81"/>
        <end position="98"/>
    </location>
</feature>
<name>A0A967B1W7_9MICO</name>
<dbReference type="EMBL" id="JAAOIV010000010">
    <property type="protein sequence ID" value="NHN56783.1"/>
    <property type="molecule type" value="Genomic_DNA"/>
</dbReference>
<keyword evidence="6 8" id="KW-1133">Transmembrane helix</keyword>
<proteinExistence type="predicted"/>
<evidence type="ECO:0000256" key="2">
    <source>
        <dbReference type="ARBA" id="ARBA00022475"/>
    </source>
</evidence>
<reference evidence="9" key="1">
    <citation type="submission" date="2020-03" db="EMBL/GenBank/DDBJ databases">
        <title>Draft sequencing of Calidifontibacter sp. DB0510.</title>
        <authorList>
            <person name="Kim D.-U."/>
        </authorList>
    </citation>
    <scope>NUCLEOTIDE SEQUENCE</scope>
    <source>
        <strain evidence="9">DB0510</strain>
    </source>
</reference>
<protein>
    <recommendedName>
        <fullName evidence="11">Glycosyltransferase RgtA/B/C/D-like domain-containing protein</fullName>
    </recommendedName>
</protein>
<evidence type="ECO:0000256" key="5">
    <source>
        <dbReference type="ARBA" id="ARBA00022692"/>
    </source>
</evidence>
<accession>A0A967B1W7</accession>
<feature type="transmembrane region" description="Helical" evidence="8">
    <location>
        <begin position="271"/>
        <end position="289"/>
    </location>
</feature>
<feature type="transmembrane region" description="Helical" evidence="8">
    <location>
        <begin position="194"/>
        <end position="220"/>
    </location>
</feature>
<gene>
    <name evidence="9" type="ORF">G9U51_13470</name>
</gene>
<dbReference type="GO" id="GO:0005886">
    <property type="term" value="C:plasma membrane"/>
    <property type="evidence" value="ECO:0007669"/>
    <property type="project" value="UniProtKB-SubCell"/>
</dbReference>
<feature type="transmembrane region" description="Helical" evidence="8">
    <location>
        <begin position="156"/>
        <end position="182"/>
    </location>
</feature>
<evidence type="ECO:0000313" key="9">
    <source>
        <dbReference type="EMBL" id="NHN56783.1"/>
    </source>
</evidence>
<dbReference type="GO" id="GO:0009103">
    <property type="term" value="P:lipopolysaccharide biosynthetic process"/>
    <property type="evidence" value="ECO:0007669"/>
    <property type="project" value="UniProtKB-ARBA"/>
</dbReference>
<dbReference type="AlphaFoldDB" id="A0A967B1W7"/>
<dbReference type="PANTHER" id="PTHR33908:SF11">
    <property type="entry name" value="MEMBRANE PROTEIN"/>
    <property type="match status" value="1"/>
</dbReference>
<keyword evidence="4" id="KW-0808">Transferase</keyword>
<keyword evidence="2" id="KW-1003">Cell membrane</keyword>
<dbReference type="GO" id="GO:0016763">
    <property type="term" value="F:pentosyltransferase activity"/>
    <property type="evidence" value="ECO:0007669"/>
    <property type="project" value="TreeGrafter"/>
</dbReference>
<feature type="transmembrane region" description="Helical" evidence="8">
    <location>
        <begin position="320"/>
        <end position="340"/>
    </location>
</feature>
<dbReference type="RefSeq" id="WP_166197443.1">
    <property type="nucleotide sequence ID" value="NZ_JAAOIV010000010.1"/>
</dbReference>
<evidence type="ECO:0000256" key="6">
    <source>
        <dbReference type="ARBA" id="ARBA00022989"/>
    </source>
</evidence>
<keyword evidence="10" id="KW-1185">Reference proteome</keyword>
<evidence type="ECO:0000313" key="10">
    <source>
        <dbReference type="Proteomes" id="UP000744769"/>
    </source>
</evidence>
<dbReference type="InterPro" id="IPR050297">
    <property type="entry name" value="LipidA_mod_glycosyltrf_83"/>
</dbReference>
<feature type="transmembrane region" description="Helical" evidence="8">
    <location>
        <begin position="110"/>
        <end position="136"/>
    </location>
</feature>
<dbReference type="PANTHER" id="PTHR33908">
    <property type="entry name" value="MANNOSYLTRANSFERASE YKCB-RELATED"/>
    <property type="match status" value="1"/>
</dbReference>
<keyword evidence="3" id="KW-0328">Glycosyltransferase</keyword>
<dbReference type="Proteomes" id="UP000744769">
    <property type="component" value="Unassembled WGS sequence"/>
</dbReference>
<evidence type="ECO:0008006" key="11">
    <source>
        <dbReference type="Google" id="ProtNLM"/>
    </source>
</evidence>
<feature type="transmembrane region" description="Helical" evidence="8">
    <location>
        <begin position="240"/>
        <end position="259"/>
    </location>
</feature>
<sequence length="473" mass="50037">MTGRPFGRLFVGSVLAVVVLTHLPGLVYELFDPDEAVLAEQAITLQHGGTLYTDAIDRKPPVPPWIYRGVFDLTGGTDLRWVHLLAALAVGLAALVVASDVSLRTRAARVWAAGLVLAGSVAFTPTNGQAANFAHFALPFGAAAMVLARRPGVRPALLGGVLLALAVGCRQTWILGGLAALWSTARRPRDLAAYLLGAAAGACAVLALSGDPAAMLYWVFAGNGGFVSSAPDAAELAKGLAGNLGLQVLVAHGALLVLAARRWRDREVRDLWVWTLTALVAFVAGWRFYGHYFLQAIPPLAVIAAPVGARLVSRARALTAAAVGIPALVAVGVAFAPGLVRDYPDASRVAAFVAAQTEPQDRVLVWGNLPELFWQANRMPAGGFVTADLVTGRSGNRAPGPTTYAGVPSRAREHFLAALRAHPPAVIVDTSTARLRQYDSYPMSSMPELARLVARDYTPIARIDGMTIYRRTN</sequence>
<evidence type="ECO:0000256" key="4">
    <source>
        <dbReference type="ARBA" id="ARBA00022679"/>
    </source>
</evidence>
<comment type="caution">
    <text evidence="9">The sequence shown here is derived from an EMBL/GenBank/DDBJ whole genome shotgun (WGS) entry which is preliminary data.</text>
</comment>
<organism evidence="9 10">
    <name type="scientific">Metallococcus carri</name>
    <dbReference type="NCBI Taxonomy" id="1656884"/>
    <lineage>
        <taxon>Bacteria</taxon>
        <taxon>Bacillati</taxon>
        <taxon>Actinomycetota</taxon>
        <taxon>Actinomycetes</taxon>
        <taxon>Micrococcales</taxon>
        <taxon>Dermacoccaceae</taxon>
        <taxon>Metallococcus</taxon>
    </lineage>
</organism>
<evidence type="ECO:0000256" key="1">
    <source>
        <dbReference type="ARBA" id="ARBA00004651"/>
    </source>
</evidence>
<evidence type="ECO:0000256" key="7">
    <source>
        <dbReference type="ARBA" id="ARBA00023136"/>
    </source>
</evidence>
<keyword evidence="7 8" id="KW-0472">Membrane</keyword>